<dbReference type="Gene3D" id="2.150.10.10">
    <property type="entry name" value="Serralysin-like metalloprotease, C-terminal"/>
    <property type="match status" value="5"/>
</dbReference>
<comment type="caution">
    <text evidence="4">The sequence shown here is derived from an EMBL/GenBank/DDBJ whole genome shotgun (WGS) entry which is preliminary data.</text>
</comment>
<dbReference type="RefSeq" id="WP_209990095.1">
    <property type="nucleotide sequence ID" value="NZ_JAGINO010000032.1"/>
</dbReference>
<dbReference type="PANTHER" id="PTHR38340">
    <property type="entry name" value="S-LAYER PROTEIN"/>
    <property type="match status" value="1"/>
</dbReference>
<evidence type="ECO:0000256" key="1">
    <source>
        <dbReference type="ARBA" id="ARBA00004613"/>
    </source>
</evidence>
<evidence type="ECO:0000256" key="3">
    <source>
        <dbReference type="SAM" id="MobiDB-lite"/>
    </source>
</evidence>
<gene>
    <name evidence="4" type="ORF">QO018_005733</name>
</gene>
<organism evidence="4 5">
    <name type="scientific">Azospirillum picis</name>
    <dbReference type="NCBI Taxonomy" id="488438"/>
    <lineage>
        <taxon>Bacteria</taxon>
        <taxon>Pseudomonadati</taxon>
        <taxon>Pseudomonadota</taxon>
        <taxon>Alphaproteobacteria</taxon>
        <taxon>Rhodospirillales</taxon>
        <taxon>Azospirillaceae</taxon>
        <taxon>Azospirillum</taxon>
    </lineage>
</organism>
<dbReference type="InterPro" id="IPR011049">
    <property type="entry name" value="Serralysin-like_metalloprot_C"/>
</dbReference>
<dbReference type="InterPro" id="IPR018511">
    <property type="entry name" value="Hemolysin-typ_Ca-bd_CS"/>
</dbReference>
<reference evidence="4 5" key="1">
    <citation type="submission" date="2023-07" db="EMBL/GenBank/DDBJ databases">
        <title>Genomic Encyclopedia of Type Strains, Phase IV (KMG-IV): sequencing the most valuable type-strain genomes for metagenomic binning, comparative biology and taxonomic classification.</title>
        <authorList>
            <person name="Goeker M."/>
        </authorList>
    </citation>
    <scope>NUCLEOTIDE SEQUENCE [LARGE SCALE GENOMIC DNA]</scope>
    <source>
        <strain evidence="4 5">DSM 19922</strain>
    </source>
</reference>
<accession>A0ABU0MTQ5</accession>
<dbReference type="PROSITE" id="PS00330">
    <property type="entry name" value="HEMOLYSIN_CALCIUM"/>
    <property type="match status" value="6"/>
</dbReference>
<dbReference type="InterPro" id="IPR050557">
    <property type="entry name" value="RTX_toxin/Mannuronan_C5-epim"/>
</dbReference>
<dbReference type="PANTHER" id="PTHR38340:SF1">
    <property type="entry name" value="S-LAYER PROTEIN"/>
    <property type="match status" value="1"/>
</dbReference>
<dbReference type="Pfam" id="PF00353">
    <property type="entry name" value="HemolysinCabind"/>
    <property type="match status" value="6"/>
</dbReference>
<evidence type="ECO:0000313" key="4">
    <source>
        <dbReference type="EMBL" id="MDQ0536835.1"/>
    </source>
</evidence>
<name>A0ABU0MTQ5_9PROT</name>
<sequence length="863" mass="86002">MAITATVTGASDAQAASIKAALDYWVRLIPTSARIEVAVDNGLTTAGSLALGRSSTAVTVGRKTVAAADIAAGIGLAAGTYDVTQSGVAYEWRTGTDPNAEAPDLLLSINPAAPLWYNPTPGPGNPASSVTVPDTQYDAFSVFVAAIGTALGVEGARAPATAAATGPAISAFDGLVNTANDRLSFTGANAVAAYGGALPLQPGLLYTYPTGAAPLDGVFAASLPMGRILDITPLDRALIRDTWSYGSGANQALAGSAAAETLTGGAGDDAVAGLGGADWLLGGVGNDLLAGGDGDDTLSGDPIGVAGADILLGQLGDDRLTAGEGDDLLDGGMGDDVLFGEKGQDTLYGGQGSDRLYGDYYGSRSDATNAGITPVATPTANDDRLDGGAGNDTLLGGAGSDTLTGGAGADRFAFAAVADSPPAARDVITDFRGRLQEVYDASGTSRAVLFYSVYSTQATILPDLGLVDFRGPGAHSQNDLIDLSEIDASTTASGKQGFTFIGQSAFTAAGQVRWQSEGAAILVQATVSDGLSTDLAIELQGLAGTYTLSALDFELGSGSSSTMVSTTSTLPDPTGTTATAPAAMHPPAAMRSETVRTGRGGKAPTGISVDLAAGSASSSLGASLALPGLVSAVGGDQDDLMLGSGAANRLWGDAGADTLSGRDGDDGLSGGNGFDRLYGNAGNDSLYGNAGSDALHGGRGDDRLYGGRDEDFLSGDEGDDWVMGDIGSDTLAGGAGRDRLVGNAGSDTLYGGRDEDTLYGGQGDDRLFGDLGNDRLSGDLGNDTATGGAGADLFAFAGPAGQDLVTDFQAAEGDRIALAPGLAYSLAANAAGEAVIVFTPDQFVTLAGVRRDAFDPAWITTGG</sequence>
<dbReference type="EMBL" id="JAUSVU010000032">
    <property type="protein sequence ID" value="MDQ0536835.1"/>
    <property type="molecule type" value="Genomic_DNA"/>
</dbReference>
<dbReference type="Proteomes" id="UP001244552">
    <property type="component" value="Unassembled WGS sequence"/>
</dbReference>
<dbReference type="InterPro" id="IPR001343">
    <property type="entry name" value="Hemolysn_Ca-bd"/>
</dbReference>
<proteinExistence type="predicted"/>
<evidence type="ECO:0000256" key="2">
    <source>
        <dbReference type="ARBA" id="ARBA00022525"/>
    </source>
</evidence>
<protein>
    <submittedName>
        <fullName evidence="4">Ca2+-binding RTX toxin-like protein</fullName>
    </submittedName>
</protein>
<keyword evidence="5" id="KW-1185">Reference proteome</keyword>
<feature type="region of interest" description="Disordered" evidence="3">
    <location>
        <begin position="564"/>
        <end position="589"/>
    </location>
</feature>
<keyword evidence="2" id="KW-0964">Secreted</keyword>
<dbReference type="SUPFAM" id="SSF51120">
    <property type="entry name" value="beta-Roll"/>
    <property type="match status" value="5"/>
</dbReference>
<evidence type="ECO:0000313" key="5">
    <source>
        <dbReference type="Proteomes" id="UP001244552"/>
    </source>
</evidence>
<comment type="subcellular location">
    <subcellularLocation>
        <location evidence="1">Secreted</location>
    </subcellularLocation>
</comment>
<dbReference type="PRINTS" id="PR00313">
    <property type="entry name" value="CABNDNGRPT"/>
</dbReference>